<evidence type="ECO:0000313" key="13">
    <source>
        <dbReference type="Proteomes" id="UP000663889"/>
    </source>
</evidence>
<name>A0A814JEW2_9BILA</name>
<feature type="transmembrane region" description="Helical" evidence="9">
    <location>
        <begin position="98"/>
        <end position="117"/>
    </location>
</feature>
<dbReference type="PRINTS" id="PR00237">
    <property type="entry name" value="GPCRRHODOPSN"/>
</dbReference>
<dbReference type="GO" id="GO:0005886">
    <property type="term" value="C:plasma membrane"/>
    <property type="evidence" value="ECO:0007669"/>
    <property type="project" value="UniProtKB-SubCell"/>
</dbReference>
<evidence type="ECO:0000256" key="2">
    <source>
        <dbReference type="ARBA" id="ARBA00022475"/>
    </source>
</evidence>
<reference evidence="11" key="1">
    <citation type="submission" date="2021-02" db="EMBL/GenBank/DDBJ databases">
        <authorList>
            <person name="Nowell W R."/>
        </authorList>
    </citation>
    <scope>NUCLEOTIDE SEQUENCE</scope>
</reference>
<dbReference type="PANTHER" id="PTHR24228:SF59">
    <property type="entry name" value="NEUROPEPTIDE RECEPTOR 15"/>
    <property type="match status" value="1"/>
</dbReference>
<dbReference type="PANTHER" id="PTHR24228">
    <property type="entry name" value="B2 BRADYKININ RECEPTOR/ANGIOTENSIN II RECEPTOR"/>
    <property type="match status" value="1"/>
</dbReference>
<evidence type="ECO:0000256" key="7">
    <source>
        <dbReference type="ARBA" id="ARBA00023170"/>
    </source>
</evidence>
<accession>A0A814JEW2</accession>
<evidence type="ECO:0000256" key="1">
    <source>
        <dbReference type="ARBA" id="ARBA00004651"/>
    </source>
</evidence>
<evidence type="ECO:0000259" key="10">
    <source>
        <dbReference type="PROSITE" id="PS50262"/>
    </source>
</evidence>
<dbReference type="GO" id="GO:0004930">
    <property type="term" value="F:G protein-coupled receptor activity"/>
    <property type="evidence" value="ECO:0007669"/>
    <property type="project" value="UniProtKB-KW"/>
</dbReference>
<evidence type="ECO:0000313" key="11">
    <source>
        <dbReference type="EMBL" id="CAF1038408.1"/>
    </source>
</evidence>
<organism evidence="11 13">
    <name type="scientific">Rotaria sordida</name>
    <dbReference type="NCBI Taxonomy" id="392033"/>
    <lineage>
        <taxon>Eukaryota</taxon>
        <taxon>Metazoa</taxon>
        <taxon>Spiralia</taxon>
        <taxon>Gnathifera</taxon>
        <taxon>Rotifera</taxon>
        <taxon>Eurotatoria</taxon>
        <taxon>Bdelloidea</taxon>
        <taxon>Philodinida</taxon>
        <taxon>Philodinidae</taxon>
        <taxon>Rotaria</taxon>
    </lineage>
</organism>
<feature type="transmembrane region" description="Helical" evidence="9">
    <location>
        <begin position="231"/>
        <end position="254"/>
    </location>
</feature>
<keyword evidence="5" id="KW-0297">G-protein coupled receptor</keyword>
<dbReference type="CDD" id="cd00637">
    <property type="entry name" value="7tm_classA_rhodopsin-like"/>
    <property type="match status" value="1"/>
</dbReference>
<keyword evidence="7" id="KW-0675">Receptor</keyword>
<dbReference type="Pfam" id="PF00001">
    <property type="entry name" value="7tm_1"/>
    <property type="match status" value="1"/>
</dbReference>
<evidence type="ECO:0000256" key="6">
    <source>
        <dbReference type="ARBA" id="ARBA00023136"/>
    </source>
</evidence>
<gene>
    <name evidence="12" type="ORF">FNK824_LOCUS26986</name>
    <name evidence="11" type="ORF">SEV965_LOCUS12695</name>
</gene>
<feature type="transmembrane region" description="Helical" evidence="9">
    <location>
        <begin position="260"/>
        <end position="284"/>
    </location>
</feature>
<keyword evidence="8" id="KW-0807">Transducer</keyword>
<keyword evidence="3 9" id="KW-0812">Transmembrane</keyword>
<evidence type="ECO:0000256" key="5">
    <source>
        <dbReference type="ARBA" id="ARBA00023040"/>
    </source>
</evidence>
<feature type="transmembrane region" description="Helical" evidence="9">
    <location>
        <begin position="23"/>
        <end position="44"/>
    </location>
</feature>
<feature type="transmembrane region" description="Helical" evidence="9">
    <location>
        <begin position="176"/>
        <end position="201"/>
    </location>
</feature>
<comment type="caution">
    <text evidence="11">The sequence shown here is derived from an EMBL/GenBank/DDBJ whole genome shotgun (WGS) entry which is preliminary data.</text>
</comment>
<proteinExistence type="predicted"/>
<evidence type="ECO:0000256" key="9">
    <source>
        <dbReference type="SAM" id="Phobius"/>
    </source>
</evidence>
<evidence type="ECO:0000256" key="4">
    <source>
        <dbReference type="ARBA" id="ARBA00022989"/>
    </source>
</evidence>
<evidence type="ECO:0000313" key="12">
    <source>
        <dbReference type="EMBL" id="CAF4019494.1"/>
    </source>
</evidence>
<feature type="transmembrane region" description="Helical" evidence="9">
    <location>
        <begin position="56"/>
        <end position="78"/>
    </location>
</feature>
<dbReference type="PROSITE" id="PS50262">
    <property type="entry name" value="G_PROTEIN_RECEP_F1_2"/>
    <property type="match status" value="1"/>
</dbReference>
<dbReference type="InterPro" id="IPR000276">
    <property type="entry name" value="GPCR_Rhodpsn"/>
</dbReference>
<dbReference type="EMBL" id="CAJNOU010000581">
    <property type="protein sequence ID" value="CAF1038408.1"/>
    <property type="molecule type" value="Genomic_DNA"/>
</dbReference>
<keyword evidence="4 9" id="KW-1133">Transmembrane helix</keyword>
<comment type="subcellular location">
    <subcellularLocation>
        <location evidence="1">Cell membrane</location>
        <topology evidence="1">Multi-pass membrane protein</topology>
    </subcellularLocation>
</comment>
<evidence type="ECO:0000256" key="8">
    <source>
        <dbReference type="ARBA" id="ARBA00023224"/>
    </source>
</evidence>
<evidence type="ECO:0000256" key="3">
    <source>
        <dbReference type="ARBA" id="ARBA00022692"/>
    </source>
</evidence>
<keyword evidence="6 9" id="KW-0472">Membrane</keyword>
<feature type="domain" description="G-protein coupled receptors family 1 profile" evidence="10">
    <location>
        <begin position="24"/>
        <end position="289"/>
    </location>
</feature>
<keyword evidence="2" id="KW-1003">Cell membrane</keyword>
<dbReference type="Proteomes" id="UP000663874">
    <property type="component" value="Unassembled WGS sequence"/>
</dbReference>
<dbReference type="InterPro" id="IPR017452">
    <property type="entry name" value="GPCR_Rhodpsn_7TM"/>
</dbReference>
<feature type="transmembrane region" description="Helical" evidence="9">
    <location>
        <begin position="137"/>
        <end position="156"/>
    </location>
</feature>
<dbReference type="AlphaFoldDB" id="A0A814JEW2"/>
<dbReference type="Gene3D" id="1.20.1070.10">
    <property type="entry name" value="Rhodopsin 7-helix transmembrane proteins"/>
    <property type="match status" value="1"/>
</dbReference>
<dbReference type="EMBL" id="CAJOBE010006865">
    <property type="protein sequence ID" value="CAF4019494.1"/>
    <property type="molecule type" value="Genomic_DNA"/>
</dbReference>
<protein>
    <recommendedName>
        <fullName evidence="10">G-protein coupled receptors family 1 profile domain-containing protein</fullName>
    </recommendedName>
</protein>
<dbReference type="SUPFAM" id="SSF81321">
    <property type="entry name" value="Family A G protein-coupled receptor-like"/>
    <property type="match status" value="1"/>
</dbReference>
<sequence>MLVMYENNSLTTNIESWFIPFDILNILCLFLVIIFASIFLLIIICDKTCHTVPMILVANSCLAELLITIVLFWMVVFTLQNDLKRQQYEDLFCIFRGYMIYVTCFTQNYSYFLQAIYRYLTIVYPSRLFWQSKRVQIFFISLSWIIAFICAFPHVFTGEIKYLVDDQICQMSLHLSIVTVYNVILLYLIPMNGIIFIYFKLVRYVKEMGKRVTSANILFRVQRELKMVRKIVILVSILVAFGLPYSTFVFIGFFTQPPKYHFRIAYTFISVSLIFIMIAVFHSTDPLKAFARKKIIKRSTMTVQTVQQNT</sequence>
<dbReference type="Proteomes" id="UP000663889">
    <property type="component" value="Unassembled WGS sequence"/>
</dbReference>